<dbReference type="Gene3D" id="3.30.70.100">
    <property type="match status" value="1"/>
</dbReference>
<protein>
    <submittedName>
        <fullName evidence="2">Heme-degrading monooxygenase 2</fullName>
        <ecNumber evidence="2">1.14.99.-</ecNumber>
    </submittedName>
</protein>
<dbReference type="GeneID" id="97669114"/>
<dbReference type="InterPro" id="IPR011008">
    <property type="entry name" value="Dimeric_a/b-barrel"/>
</dbReference>
<dbReference type="PANTHER" id="PTHR34474">
    <property type="entry name" value="SIGNAL TRANSDUCTION PROTEIN TRAP"/>
    <property type="match status" value="1"/>
</dbReference>
<keyword evidence="2" id="KW-0503">Monooxygenase</keyword>
<dbReference type="InterPro" id="IPR007138">
    <property type="entry name" value="ABM_dom"/>
</dbReference>
<dbReference type="SUPFAM" id="SSF54909">
    <property type="entry name" value="Dimeric alpha+beta barrel"/>
    <property type="match status" value="1"/>
</dbReference>
<sequence>MYLAMNRFSILKGQEEAFETVWRERESRLSDVPGFQKFHLLKGAFDEDAGTTLYATHTIWSNREDFVNWTKSEHFREAHKNAGGNRHLYAGHPKFEGFEAVLSE</sequence>
<feature type="domain" description="ABM" evidence="1">
    <location>
        <begin position="2"/>
        <end position="98"/>
    </location>
</feature>
<dbReference type="AlphaFoldDB" id="A0A0M7A3B9"/>
<name>A0A0M7A3B9_9HYPH</name>
<dbReference type="EMBL" id="CXWC01000003">
    <property type="protein sequence ID" value="CTQ68164.1"/>
    <property type="molecule type" value="Genomic_DNA"/>
</dbReference>
<accession>A0A0M7A3B9</accession>
<dbReference type="EC" id="1.14.99.-" evidence="2"/>
<evidence type="ECO:0000313" key="3">
    <source>
        <dbReference type="Proteomes" id="UP000049983"/>
    </source>
</evidence>
<dbReference type="PANTHER" id="PTHR34474:SF2">
    <property type="entry name" value="SIGNAL TRANSDUCTION PROTEIN TRAP"/>
    <property type="match status" value="1"/>
</dbReference>
<dbReference type="OrthoDB" id="9798115at2"/>
<proteinExistence type="predicted"/>
<dbReference type="RefSeq" id="WP_055119423.1">
    <property type="nucleotide sequence ID" value="NZ_CANKXR010000006.1"/>
</dbReference>
<reference evidence="3" key="1">
    <citation type="submission" date="2015-07" db="EMBL/GenBank/DDBJ databases">
        <authorList>
            <person name="Rodrigo-Torres Lidia"/>
            <person name="Arahal R.David."/>
        </authorList>
    </citation>
    <scope>NUCLEOTIDE SEQUENCE [LARGE SCALE GENOMIC DNA]</scope>
    <source>
        <strain evidence="3">CECT 5096</strain>
    </source>
</reference>
<dbReference type="Pfam" id="PF03992">
    <property type="entry name" value="ABM"/>
    <property type="match status" value="1"/>
</dbReference>
<gene>
    <name evidence="2" type="primary">isdI</name>
    <name evidence="2" type="ORF">LA5096_01699</name>
</gene>
<dbReference type="InterPro" id="IPR050404">
    <property type="entry name" value="Heme-degrading_MO"/>
</dbReference>
<dbReference type="STRING" id="311410.LA5095_04720"/>
<dbReference type="PROSITE" id="PS51725">
    <property type="entry name" value="ABM"/>
    <property type="match status" value="1"/>
</dbReference>
<dbReference type="GO" id="GO:0004497">
    <property type="term" value="F:monooxygenase activity"/>
    <property type="evidence" value="ECO:0007669"/>
    <property type="project" value="UniProtKB-KW"/>
</dbReference>
<keyword evidence="2" id="KW-0560">Oxidoreductase</keyword>
<dbReference type="Proteomes" id="UP000049983">
    <property type="component" value="Unassembled WGS sequence"/>
</dbReference>
<keyword evidence="3" id="KW-1185">Reference proteome</keyword>
<evidence type="ECO:0000313" key="2">
    <source>
        <dbReference type="EMBL" id="CTQ68164.1"/>
    </source>
</evidence>
<organism evidence="2 3">
    <name type="scientific">Roseibium album</name>
    <dbReference type="NCBI Taxonomy" id="311410"/>
    <lineage>
        <taxon>Bacteria</taxon>
        <taxon>Pseudomonadati</taxon>
        <taxon>Pseudomonadota</taxon>
        <taxon>Alphaproteobacteria</taxon>
        <taxon>Hyphomicrobiales</taxon>
        <taxon>Stappiaceae</taxon>
        <taxon>Roseibium</taxon>
    </lineage>
</organism>
<evidence type="ECO:0000259" key="1">
    <source>
        <dbReference type="PROSITE" id="PS51725"/>
    </source>
</evidence>